<dbReference type="Gene3D" id="3.40.50.1820">
    <property type="entry name" value="alpha/beta hydrolase"/>
    <property type="match status" value="1"/>
</dbReference>
<evidence type="ECO:0000313" key="2">
    <source>
        <dbReference type="EMBL" id="TQL86239.1"/>
    </source>
</evidence>
<comment type="caution">
    <text evidence="2">The sequence shown here is derived from an EMBL/GenBank/DDBJ whole genome shotgun (WGS) entry which is preliminary data.</text>
</comment>
<feature type="domain" description="AB hydrolase-1" evidence="1">
    <location>
        <begin position="51"/>
        <end position="356"/>
    </location>
</feature>
<dbReference type="EMBL" id="VFOX01000001">
    <property type="protein sequence ID" value="TQL86239.1"/>
    <property type="molecule type" value="Genomic_DNA"/>
</dbReference>
<dbReference type="SUPFAM" id="SSF53474">
    <property type="entry name" value="alpha/beta-Hydrolases"/>
    <property type="match status" value="1"/>
</dbReference>
<dbReference type="GO" id="GO:0003824">
    <property type="term" value="F:catalytic activity"/>
    <property type="evidence" value="ECO:0007669"/>
    <property type="project" value="UniProtKB-ARBA"/>
</dbReference>
<accession>A0A543BN24</accession>
<evidence type="ECO:0000313" key="3">
    <source>
        <dbReference type="Proteomes" id="UP000317209"/>
    </source>
</evidence>
<dbReference type="PANTHER" id="PTHR43433:SF5">
    <property type="entry name" value="AB HYDROLASE-1 DOMAIN-CONTAINING PROTEIN"/>
    <property type="match status" value="1"/>
</dbReference>
<dbReference type="AlphaFoldDB" id="A0A543BN24"/>
<dbReference type="InterPro" id="IPR050471">
    <property type="entry name" value="AB_hydrolase"/>
</dbReference>
<sequence length="411" mass="44559">MTPETKASIAREKRRAQVLKFPGVKTVLRPLSDGGSFELAYARTGPEAGIPVLVFPGGPGLASVLPYQRLRAKAAKLGLHLVMMEHRGIGLSRTTPDGADLPREAITVTDVLDDAAAILDAEGIDQVVVYGTSYGSYLAQGFGVRHPSRVSGMVLDSAMLGADFGASSTDSLRELFWTGTPATQRQADAVRGLVDTGRIRQEDAGFLLQFLYEFGGLAFIDRTIDLLERGKGRRFWEWARRLGDRELMEPTPFVMEFDLVGEIAFRELAYAPSSDGGPLETGKSFTDIAPQFSAFQGEPFDLPTQVRAFAWPTVVISGDRDIRTPRATAEKVVAQIPGAVLLPVRDHGHSALDTHPSLALDVMHAMTQNISANTEVTRAMLPADPHGVRGLMQRIVSARLAFARIVPNPLS</sequence>
<dbReference type="OrthoDB" id="3253328at2"/>
<keyword evidence="3" id="KW-1185">Reference proteome</keyword>
<reference evidence="2 3" key="1">
    <citation type="submission" date="2019-06" db="EMBL/GenBank/DDBJ databases">
        <title>Sequencing the genomes of 1000 actinobacteria strains.</title>
        <authorList>
            <person name="Klenk H.-P."/>
        </authorList>
    </citation>
    <scope>NUCLEOTIDE SEQUENCE [LARGE SCALE GENOMIC DNA]</scope>
    <source>
        <strain evidence="2 3">DSM 20169</strain>
    </source>
</reference>
<dbReference type="RefSeq" id="WP_141872114.1">
    <property type="nucleotide sequence ID" value="NZ_VFOX01000001.1"/>
</dbReference>
<dbReference type="Proteomes" id="UP000317209">
    <property type="component" value="Unassembled WGS sequence"/>
</dbReference>
<dbReference type="PANTHER" id="PTHR43433">
    <property type="entry name" value="HYDROLASE, ALPHA/BETA FOLD FAMILY PROTEIN"/>
    <property type="match status" value="1"/>
</dbReference>
<organism evidence="2 3">
    <name type="scientific">Microbacterium saperdae</name>
    <dbReference type="NCBI Taxonomy" id="69368"/>
    <lineage>
        <taxon>Bacteria</taxon>
        <taxon>Bacillati</taxon>
        <taxon>Actinomycetota</taxon>
        <taxon>Actinomycetes</taxon>
        <taxon>Micrococcales</taxon>
        <taxon>Microbacteriaceae</taxon>
        <taxon>Microbacterium</taxon>
    </lineage>
</organism>
<name>A0A543BN24_9MICO</name>
<evidence type="ECO:0000259" key="1">
    <source>
        <dbReference type="Pfam" id="PF00561"/>
    </source>
</evidence>
<proteinExistence type="predicted"/>
<dbReference type="Pfam" id="PF00561">
    <property type="entry name" value="Abhydrolase_1"/>
    <property type="match status" value="1"/>
</dbReference>
<dbReference type="InterPro" id="IPR000073">
    <property type="entry name" value="AB_hydrolase_1"/>
</dbReference>
<gene>
    <name evidence="2" type="ORF">FB560_1889</name>
</gene>
<dbReference type="InterPro" id="IPR029058">
    <property type="entry name" value="AB_hydrolase_fold"/>
</dbReference>
<protein>
    <submittedName>
        <fullName evidence="2">Pimeloyl-ACP methyl ester carboxylesterase</fullName>
    </submittedName>
</protein>